<protein>
    <submittedName>
        <fullName evidence="7">Peptidoglycan DD-metalloendopeptidase family protein</fullName>
    </submittedName>
</protein>
<gene>
    <name evidence="7" type="ORF">L2716_13450</name>
</gene>
<feature type="region of interest" description="Disordered" evidence="3">
    <location>
        <begin position="252"/>
        <end position="276"/>
    </location>
</feature>
<accession>A0ABS9H3Q5</accession>
<feature type="compositionally biased region" description="Basic and acidic residues" evidence="3">
    <location>
        <begin position="252"/>
        <end position="261"/>
    </location>
</feature>
<dbReference type="Pfam" id="PF24568">
    <property type="entry name" value="CC_PcsB"/>
    <property type="match status" value="1"/>
</dbReference>
<dbReference type="EMBL" id="JAKIJS010000001">
    <property type="protein sequence ID" value="MCF6138736.1"/>
    <property type="molecule type" value="Genomic_DNA"/>
</dbReference>
<dbReference type="PANTHER" id="PTHR21666:SF270">
    <property type="entry name" value="MUREIN HYDROLASE ACTIVATOR ENVC"/>
    <property type="match status" value="1"/>
</dbReference>
<feature type="chain" id="PRO_5045601502" evidence="4">
    <location>
        <begin position="24"/>
        <end position="406"/>
    </location>
</feature>
<dbReference type="Pfam" id="PF01551">
    <property type="entry name" value="Peptidase_M23"/>
    <property type="match status" value="1"/>
</dbReference>
<dbReference type="Gene3D" id="2.70.70.10">
    <property type="entry name" value="Glucose Permease (Domain IIA)"/>
    <property type="match status" value="1"/>
</dbReference>
<keyword evidence="1 4" id="KW-0732">Signal</keyword>
<keyword evidence="8" id="KW-1185">Reference proteome</keyword>
<comment type="caution">
    <text evidence="7">The sequence shown here is derived from an EMBL/GenBank/DDBJ whole genome shotgun (WGS) entry which is preliminary data.</text>
</comment>
<dbReference type="PANTHER" id="PTHR21666">
    <property type="entry name" value="PEPTIDASE-RELATED"/>
    <property type="match status" value="1"/>
</dbReference>
<dbReference type="SUPFAM" id="SSF57997">
    <property type="entry name" value="Tropomyosin"/>
    <property type="match status" value="1"/>
</dbReference>
<evidence type="ECO:0000256" key="2">
    <source>
        <dbReference type="SAM" id="Coils"/>
    </source>
</evidence>
<organism evidence="7 8">
    <name type="scientific">Pseudalkalibacillus berkeleyi</name>
    <dbReference type="NCBI Taxonomy" id="1069813"/>
    <lineage>
        <taxon>Bacteria</taxon>
        <taxon>Bacillati</taxon>
        <taxon>Bacillota</taxon>
        <taxon>Bacilli</taxon>
        <taxon>Bacillales</taxon>
        <taxon>Fictibacillaceae</taxon>
        <taxon>Pseudalkalibacillus</taxon>
    </lineage>
</organism>
<evidence type="ECO:0000313" key="8">
    <source>
        <dbReference type="Proteomes" id="UP001649381"/>
    </source>
</evidence>
<dbReference type="Proteomes" id="UP001649381">
    <property type="component" value="Unassembled WGS sequence"/>
</dbReference>
<evidence type="ECO:0000256" key="1">
    <source>
        <dbReference type="ARBA" id="ARBA00022729"/>
    </source>
</evidence>
<keyword evidence="2" id="KW-0175">Coiled coil</keyword>
<proteinExistence type="predicted"/>
<feature type="domain" description="Peptidoglycan hydrolase PcsB coiled-coil" evidence="6">
    <location>
        <begin position="108"/>
        <end position="182"/>
    </location>
</feature>
<dbReference type="InterPro" id="IPR057309">
    <property type="entry name" value="PcsB_CC"/>
</dbReference>
<evidence type="ECO:0000256" key="4">
    <source>
        <dbReference type="SAM" id="SignalP"/>
    </source>
</evidence>
<dbReference type="SUPFAM" id="SSF51261">
    <property type="entry name" value="Duplicated hybrid motif"/>
    <property type="match status" value="1"/>
</dbReference>
<feature type="coiled-coil region" evidence="2">
    <location>
        <begin position="162"/>
        <end position="238"/>
    </location>
</feature>
<sequence length="406" mass="44583">MKKKIIVAVASLSLLLGGYPGLTGTNDVASANSLNDKINDVKKKSDKNKSAQEKAKEEIEKIKHDQDLLNAEIEKLDQQVSDAENQIDQKEKDIAKTKEDIEKLKAEIVVIKKRIAERDKMLKDRVKAMYENGGSVQYIEVLLGSSNFGDFLDRVFALNQIAAQDKEILEAHKADKQALEDKKAEVESELETLNKQMKELESLKASLNQKVERKNALLSDLEEEEAHMHQELGKLENEGDLLAKQQAAFEAEKRRQAREAAKSSSSGSSASAPSVTGGMFMKPANAGITSGFGSRWGKQHAGIDLARGGTVPIVASASGTVIKSYYSSSYGNVVFIAHNINGQTYTTVYAHLRNRQVGNGASVKKGQQIGIMGNTGRSTGQHLHFEIHKGQWNSSKSNAIDPQRFF</sequence>
<dbReference type="RefSeq" id="WP_236336515.1">
    <property type="nucleotide sequence ID" value="NZ_JAKIJS010000001.1"/>
</dbReference>
<feature type="domain" description="M23ase beta-sheet core" evidence="5">
    <location>
        <begin position="299"/>
        <end position="393"/>
    </location>
</feature>
<reference evidence="7 8" key="1">
    <citation type="submission" date="2022-01" db="EMBL/GenBank/DDBJ databases">
        <title>Alkalihalobacillus sp. EGI L200015, a novel bacterium isolated from a salt lake sediment.</title>
        <authorList>
            <person name="Gao L."/>
            <person name="Fang B.-Z."/>
            <person name="Li W.-J."/>
        </authorList>
    </citation>
    <scope>NUCLEOTIDE SEQUENCE [LARGE SCALE GENOMIC DNA]</scope>
    <source>
        <strain evidence="7 8">KCTC 12718</strain>
    </source>
</reference>
<feature type="compositionally biased region" description="Low complexity" evidence="3">
    <location>
        <begin position="262"/>
        <end position="274"/>
    </location>
</feature>
<evidence type="ECO:0000256" key="3">
    <source>
        <dbReference type="SAM" id="MobiDB-lite"/>
    </source>
</evidence>
<dbReference type="CDD" id="cd12797">
    <property type="entry name" value="M23_peptidase"/>
    <property type="match status" value="1"/>
</dbReference>
<dbReference type="InterPro" id="IPR016047">
    <property type="entry name" value="M23ase_b-sheet_dom"/>
</dbReference>
<evidence type="ECO:0000259" key="6">
    <source>
        <dbReference type="Pfam" id="PF24568"/>
    </source>
</evidence>
<dbReference type="InterPro" id="IPR050570">
    <property type="entry name" value="Cell_wall_metabolism_enzyme"/>
</dbReference>
<feature type="coiled-coil region" evidence="2">
    <location>
        <begin position="34"/>
        <end position="114"/>
    </location>
</feature>
<evidence type="ECO:0000313" key="7">
    <source>
        <dbReference type="EMBL" id="MCF6138736.1"/>
    </source>
</evidence>
<evidence type="ECO:0000259" key="5">
    <source>
        <dbReference type="Pfam" id="PF01551"/>
    </source>
</evidence>
<dbReference type="InterPro" id="IPR011055">
    <property type="entry name" value="Dup_hybrid_motif"/>
</dbReference>
<name>A0ABS9H3Q5_9BACL</name>
<dbReference type="Gene3D" id="6.10.250.3150">
    <property type="match status" value="1"/>
</dbReference>
<feature type="signal peptide" evidence="4">
    <location>
        <begin position="1"/>
        <end position="23"/>
    </location>
</feature>